<comment type="caution">
    <text evidence="1">The sequence shown here is derived from an EMBL/GenBank/DDBJ whole genome shotgun (WGS) entry which is preliminary data.</text>
</comment>
<reference evidence="1 2" key="1">
    <citation type="journal article" date="2019" name="Genome Biol. Evol.">
        <title>Insights into the evolution of the New World diploid cottons (Gossypium, subgenus Houzingenia) based on genome sequencing.</title>
        <authorList>
            <person name="Grover C.E."/>
            <person name="Arick M.A. 2nd"/>
            <person name="Thrash A."/>
            <person name="Conover J.L."/>
            <person name="Sanders W.S."/>
            <person name="Peterson D.G."/>
            <person name="Frelichowski J.E."/>
            <person name="Scheffler J.A."/>
            <person name="Scheffler B.E."/>
            <person name="Wendel J.F."/>
        </authorList>
    </citation>
    <scope>NUCLEOTIDE SEQUENCE [LARGE SCALE GENOMIC DNA]</scope>
    <source>
        <strain evidence="1">4</strain>
        <tissue evidence="1">Leaf</tissue>
    </source>
</reference>
<dbReference type="EMBL" id="JABEZV010000001">
    <property type="protein sequence ID" value="MBA0704888.1"/>
    <property type="molecule type" value="Genomic_DNA"/>
</dbReference>
<gene>
    <name evidence="1" type="ORF">Golax_017115</name>
</gene>
<name>A0A7J8YZ89_9ROSI</name>
<proteinExistence type="predicted"/>
<sequence>MGDFNGRFYVLGRKPCIMHLTPFKVMYVSLCRLIEQRCLMKL</sequence>
<organism evidence="1 2">
    <name type="scientific">Gossypium laxum</name>
    <dbReference type="NCBI Taxonomy" id="34288"/>
    <lineage>
        <taxon>Eukaryota</taxon>
        <taxon>Viridiplantae</taxon>
        <taxon>Streptophyta</taxon>
        <taxon>Embryophyta</taxon>
        <taxon>Tracheophyta</taxon>
        <taxon>Spermatophyta</taxon>
        <taxon>Magnoliopsida</taxon>
        <taxon>eudicotyledons</taxon>
        <taxon>Gunneridae</taxon>
        <taxon>Pentapetalae</taxon>
        <taxon>rosids</taxon>
        <taxon>malvids</taxon>
        <taxon>Malvales</taxon>
        <taxon>Malvaceae</taxon>
        <taxon>Malvoideae</taxon>
        <taxon>Gossypium</taxon>
    </lineage>
</organism>
<dbReference type="Proteomes" id="UP000593574">
    <property type="component" value="Unassembled WGS sequence"/>
</dbReference>
<protein>
    <submittedName>
        <fullName evidence="1">Uncharacterized protein</fullName>
    </submittedName>
</protein>
<evidence type="ECO:0000313" key="2">
    <source>
        <dbReference type="Proteomes" id="UP000593574"/>
    </source>
</evidence>
<evidence type="ECO:0000313" key="1">
    <source>
        <dbReference type="EMBL" id="MBA0704888.1"/>
    </source>
</evidence>
<keyword evidence="2" id="KW-1185">Reference proteome</keyword>
<dbReference type="AlphaFoldDB" id="A0A7J8YZ89"/>
<accession>A0A7J8YZ89</accession>